<dbReference type="InterPro" id="IPR045670">
    <property type="entry name" value="DUF5916"/>
</dbReference>
<sequence>MTMKYLYFFVALFISMLCFAQQDSIVPFDKAYKRVYNITKVSGQKPVIDGKLDEGFWTEQGEWSDRFVQIIPYERVISPSPTKVKLFYDNKYIYVGVMCKDAVPEKMNRFIGNRDDNSLGDLISVAFDTYHDYRAAPEFNINLGGNKTDLVVTDKLSVNLSWNAVWEGKTHIDQKDSLWTAELRIPFSQLRYNQKSDDGVWGLHVRRIIRRNNEVQNWSMIPLKNNGHVFSFGEMHGMTDLPKPRGIEFLPYVMGKFRNSPQIPGSPYQKGHSWGGNVGLDAKFALSDFTLDMTINPDFGQVELDPSVMNLTAYETFYDEKRPFFLEGKHILDFANGNDMMFYTRRIGAAPSYTPQNIDNVSSFAGTKDNVPIIGALKLTGTNRKGVTIGVVQSVTARSSVKVSRNGNETTEVVEPLTNYTVGRVQKNWRGNTLLGGMLTSVNRDLSEPYLEKFLVRNAFTAGIDFTQYFNNRLYYIDVKGMLSSLNGTKEAITLLQRNAVHYYQRESSKGYLGVDPDRTSLNGTGGYVKVGRKGNAKWAFSESFGWSSPGFDLNDMGYMKETDYLKNETEIAYRQTDIWKMFRYNAFTLTQTNWWNYGGYAINNDVALRWQSMTMNRYEMDMKETFGWNKLDTRMLRGGPDVRYNPFFLTSVKFNTDKAKRVMFMLKYEGNHNLDGYNRFNTMMPSLTFRLGNHVYLSGELNYAWNTDNMQYVNTLLPANVELPNTQKTFTPVYLAGHMDQKTYGLTMKVQVNVTPDISIQFYGSPFTSTAKFSDFKLADDTKSHSYDNRFYSIHSDALNYNEGLYSFTHEGKVYEFPNPNFSFNEFRSNLVARWEYLPGSTLYFVWEHQMSNRDSKQIGGWGSNLDRMFGLPSTNTFMIKVNYWFNI</sequence>
<feature type="chain" id="PRO_5034739599" description="DUF5916 domain-containing protein" evidence="1">
    <location>
        <begin position="21"/>
        <end position="889"/>
    </location>
</feature>
<feature type="signal peptide" evidence="1">
    <location>
        <begin position="1"/>
        <end position="20"/>
    </location>
</feature>
<keyword evidence="4" id="KW-1185">Reference proteome</keyword>
<dbReference type="AlphaFoldDB" id="A0A8G2BWV0"/>
<organism evidence="3 4">
    <name type="scientific">Parabacteroides chinchillae</name>
    <dbReference type="NCBI Taxonomy" id="871327"/>
    <lineage>
        <taxon>Bacteria</taxon>
        <taxon>Pseudomonadati</taxon>
        <taxon>Bacteroidota</taxon>
        <taxon>Bacteroidia</taxon>
        <taxon>Bacteroidales</taxon>
        <taxon>Tannerellaceae</taxon>
        <taxon>Parabacteroides</taxon>
    </lineage>
</organism>
<evidence type="ECO:0000313" key="3">
    <source>
        <dbReference type="EMBL" id="SEF94640.1"/>
    </source>
</evidence>
<name>A0A8G2BWV0_9BACT</name>
<protein>
    <recommendedName>
        <fullName evidence="2">DUF5916 domain-containing protein</fullName>
    </recommendedName>
</protein>
<dbReference type="SUPFAM" id="SSF49344">
    <property type="entry name" value="CBD9-like"/>
    <property type="match status" value="1"/>
</dbReference>
<dbReference type="CDD" id="cd09618">
    <property type="entry name" value="CBM9_like_2"/>
    <property type="match status" value="1"/>
</dbReference>
<dbReference type="EMBL" id="FNVS01000010">
    <property type="protein sequence ID" value="SEF94640.1"/>
    <property type="molecule type" value="Genomic_DNA"/>
</dbReference>
<evidence type="ECO:0000259" key="2">
    <source>
        <dbReference type="Pfam" id="PF19313"/>
    </source>
</evidence>
<accession>A0A8G2BWV0</accession>
<dbReference type="Gene3D" id="2.60.40.1190">
    <property type="match status" value="1"/>
</dbReference>
<comment type="caution">
    <text evidence="3">The sequence shown here is derived from an EMBL/GenBank/DDBJ whole genome shotgun (WGS) entry which is preliminary data.</text>
</comment>
<keyword evidence="1" id="KW-0732">Signal</keyword>
<dbReference type="Pfam" id="PF19313">
    <property type="entry name" value="DUF5916"/>
    <property type="match status" value="1"/>
</dbReference>
<reference evidence="3 4" key="1">
    <citation type="submission" date="2016-10" db="EMBL/GenBank/DDBJ databases">
        <authorList>
            <person name="Varghese N."/>
            <person name="Submissions S."/>
        </authorList>
    </citation>
    <scope>NUCLEOTIDE SEQUENCE [LARGE SCALE GENOMIC DNA]</scope>
    <source>
        <strain evidence="3 4">DSM 29073</strain>
    </source>
</reference>
<proteinExistence type="predicted"/>
<gene>
    <name evidence="3" type="ORF">SAMN05444001_11059</name>
</gene>
<evidence type="ECO:0000313" key="4">
    <source>
        <dbReference type="Proteomes" id="UP000236725"/>
    </source>
</evidence>
<evidence type="ECO:0000256" key="1">
    <source>
        <dbReference type="SAM" id="SignalP"/>
    </source>
</evidence>
<dbReference type="Proteomes" id="UP000236725">
    <property type="component" value="Unassembled WGS sequence"/>
</dbReference>
<feature type="domain" description="DUF5916" evidence="2">
    <location>
        <begin position="247"/>
        <end position="887"/>
    </location>
</feature>